<accession>A0A562BUN1</accession>
<protein>
    <submittedName>
        <fullName evidence="2">Uncharacterized protein</fullName>
    </submittedName>
</protein>
<sequence>MGSETPENQKLLLGALCHRMASMGPTVRAALCMDVLTRIAALPAKWRPHVSSELAMVVAEDNNRTSEFDHALLSLAQCLDAADAGRVSGGLRTRLQCPGASGSSKDSRNAARTCPFGPDDR</sequence>
<dbReference type="EMBL" id="VLJN01000002">
    <property type="protein sequence ID" value="TWG88892.1"/>
    <property type="molecule type" value="Genomic_DNA"/>
</dbReference>
<proteinExistence type="predicted"/>
<dbReference type="AlphaFoldDB" id="A0A562BUN1"/>
<evidence type="ECO:0000256" key="1">
    <source>
        <dbReference type="SAM" id="MobiDB-lite"/>
    </source>
</evidence>
<comment type="caution">
    <text evidence="2">The sequence shown here is derived from an EMBL/GenBank/DDBJ whole genome shotgun (WGS) entry which is preliminary data.</text>
</comment>
<dbReference type="Proteomes" id="UP000318141">
    <property type="component" value="Unassembled WGS sequence"/>
</dbReference>
<evidence type="ECO:0000313" key="2">
    <source>
        <dbReference type="EMBL" id="TWG88892.1"/>
    </source>
</evidence>
<organism evidence="2 3">
    <name type="scientific">Cupriavidus gilardii J11</name>
    <dbReference type="NCBI Taxonomy" id="936133"/>
    <lineage>
        <taxon>Bacteria</taxon>
        <taxon>Pseudomonadati</taxon>
        <taxon>Pseudomonadota</taxon>
        <taxon>Betaproteobacteria</taxon>
        <taxon>Burkholderiales</taxon>
        <taxon>Burkholderiaceae</taxon>
        <taxon>Cupriavidus</taxon>
    </lineage>
</organism>
<gene>
    <name evidence="2" type="ORF">L602_001000000910</name>
</gene>
<keyword evidence="3" id="KW-1185">Reference proteome</keyword>
<reference evidence="2 3" key="1">
    <citation type="submission" date="2019-07" db="EMBL/GenBank/DDBJ databases">
        <title>Genome sequencing of lignin-degrading bacterial isolates.</title>
        <authorList>
            <person name="Gladden J."/>
        </authorList>
    </citation>
    <scope>NUCLEOTIDE SEQUENCE [LARGE SCALE GENOMIC DNA]</scope>
    <source>
        <strain evidence="2 3">J11</strain>
    </source>
</reference>
<feature type="region of interest" description="Disordered" evidence="1">
    <location>
        <begin position="93"/>
        <end position="121"/>
    </location>
</feature>
<name>A0A562BUN1_9BURK</name>
<evidence type="ECO:0000313" key="3">
    <source>
        <dbReference type="Proteomes" id="UP000318141"/>
    </source>
</evidence>